<dbReference type="GO" id="GO:0005157">
    <property type="term" value="F:macrophage colony-stimulating factor receptor binding"/>
    <property type="evidence" value="ECO:0007669"/>
    <property type="project" value="InterPro"/>
</dbReference>
<dbReference type="GO" id="GO:0045651">
    <property type="term" value="P:positive regulation of macrophage differentiation"/>
    <property type="evidence" value="ECO:0007669"/>
    <property type="project" value="TreeGrafter"/>
</dbReference>
<accession>A0A851N9G0</accession>
<dbReference type="OrthoDB" id="9902423at2759"/>
<reference evidence="2" key="1">
    <citation type="submission" date="2019-09" db="EMBL/GenBank/DDBJ databases">
        <title>Bird 10,000 Genomes (B10K) Project - Family phase.</title>
        <authorList>
            <person name="Zhang G."/>
        </authorList>
    </citation>
    <scope>NUCLEOTIDE SEQUENCE</scope>
    <source>
        <strain evidence="2">B10K-DU-001-08</strain>
        <tissue evidence="2">Muscle</tissue>
    </source>
</reference>
<name>A0A851N9G0_9GALL</name>
<dbReference type="Gene3D" id="1.20.1250.80">
    <property type="entry name" value="Interleukin-34"/>
    <property type="match status" value="1"/>
</dbReference>
<comment type="caution">
    <text evidence="2">The sequence shown here is derived from an EMBL/GenBank/DDBJ whole genome shotgun (WGS) entry which is preliminary data.</text>
</comment>
<dbReference type="InterPro" id="IPR020415">
    <property type="entry name" value="IL-34"/>
</dbReference>
<feature type="non-terminal residue" evidence="2">
    <location>
        <position position="173"/>
    </location>
</feature>
<feature type="non-terminal residue" evidence="2">
    <location>
        <position position="1"/>
    </location>
</feature>
<dbReference type="GO" id="GO:0045657">
    <property type="term" value="P:positive regulation of monocyte differentiation"/>
    <property type="evidence" value="ECO:0007669"/>
    <property type="project" value="TreeGrafter"/>
</dbReference>
<dbReference type="GO" id="GO:0008284">
    <property type="term" value="P:positive regulation of cell population proliferation"/>
    <property type="evidence" value="ECO:0007669"/>
    <property type="project" value="InterPro"/>
</dbReference>
<evidence type="ECO:0000313" key="2">
    <source>
        <dbReference type="EMBL" id="NXC38881.1"/>
    </source>
</evidence>
<dbReference type="Proteomes" id="UP000613066">
    <property type="component" value="Unassembled WGS sequence"/>
</dbReference>
<dbReference type="Pfam" id="PF15036">
    <property type="entry name" value="IL34"/>
    <property type="match status" value="1"/>
</dbReference>
<evidence type="ECO:0000256" key="1">
    <source>
        <dbReference type="SAM" id="SignalP"/>
    </source>
</evidence>
<dbReference type="AlphaFoldDB" id="A0A851N9G0"/>
<evidence type="ECO:0000313" key="3">
    <source>
        <dbReference type="Proteomes" id="UP000613066"/>
    </source>
</evidence>
<dbReference type="PRINTS" id="PR01938">
    <property type="entry name" value="INTRLEUKIN34"/>
</dbReference>
<organism evidence="2 3">
    <name type="scientific">Penelope pileata</name>
    <dbReference type="NCBI Taxonomy" id="1118817"/>
    <lineage>
        <taxon>Eukaryota</taxon>
        <taxon>Metazoa</taxon>
        <taxon>Chordata</taxon>
        <taxon>Craniata</taxon>
        <taxon>Vertebrata</taxon>
        <taxon>Euteleostomi</taxon>
        <taxon>Archelosauria</taxon>
        <taxon>Archosauria</taxon>
        <taxon>Dinosauria</taxon>
        <taxon>Saurischia</taxon>
        <taxon>Theropoda</taxon>
        <taxon>Coelurosauria</taxon>
        <taxon>Aves</taxon>
        <taxon>Neognathae</taxon>
        <taxon>Galloanserae</taxon>
        <taxon>Galliformes</taxon>
        <taxon>Cracidae</taxon>
        <taxon>Penelope</taxon>
    </lineage>
</organism>
<sequence>MHRGCAAVLCVLAVLGLEAAALGECELARLLQDKLRYGMRLRYLKHNFPIGYTLRVQYEEVLRPANVTRLRSAAVSELSLRYLWLHASTQAVLRVHEVLPEKHPSRGYTRELCRLLDALGTEYGKYRQSDVDVVVADLVQQLHSGESRQKAVRPKALLDNCLRVLQMLFGEHC</sequence>
<dbReference type="PANTHER" id="PTHR28606">
    <property type="entry name" value="INTERLEUKIN-34"/>
    <property type="match status" value="1"/>
</dbReference>
<dbReference type="PANTHER" id="PTHR28606:SF1">
    <property type="entry name" value="INTERLEUKIN-34"/>
    <property type="match status" value="1"/>
</dbReference>
<feature type="signal peptide" evidence="1">
    <location>
        <begin position="1"/>
        <end position="23"/>
    </location>
</feature>
<dbReference type="InterPro" id="IPR038328">
    <property type="entry name" value="IL-34_sf"/>
</dbReference>
<dbReference type="GO" id="GO:0005615">
    <property type="term" value="C:extracellular space"/>
    <property type="evidence" value="ECO:0007669"/>
    <property type="project" value="InterPro"/>
</dbReference>
<dbReference type="EMBL" id="WBMW01000667">
    <property type="protein sequence ID" value="NXC38881.1"/>
    <property type="molecule type" value="Genomic_DNA"/>
</dbReference>
<keyword evidence="3" id="KW-1185">Reference proteome</keyword>
<feature type="chain" id="PRO_5032968002" evidence="1">
    <location>
        <begin position="24"/>
        <end position="173"/>
    </location>
</feature>
<gene>
    <name evidence="2" type="primary">Il34</name>
    <name evidence="2" type="ORF">PENPIL_R13331</name>
</gene>
<keyword evidence="1" id="KW-0732">Signal</keyword>
<proteinExistence type="predicted"/>
<protein>
    <submittedName>
        <fullName evidence="2">IL34 protein</fullName>
    </submittedName>
</protein>